<dbReference type="CDD" id="cd22439">
    <property type="entry name" value="KH-I_PCBP_rpt3"/>
    <property type="match status" value="1"/>
</dbReference>
<dbReference type="GO" id="GO:0003729">
    <property type="term" value="F:mRNA binding"/>
    <property type="evidence" value="ECO:0000318"/>
    <property type="project" value="GO_Central"/>
</dbReference>
<evidence type="ECO:0000259" key="4">
    <source>
        <dbReference type="SMART" id="SM00322"/>
    </source>
</evidence>
<dbReference type="InParanoid" id="A7S1C6"/>
<dbReference type="GO" id="GO:0051252">
    <property type="term" value="P:regulation of RNA metabolic process"/>
    <property type="evidence" value="ECO:0000318"/>
    <property type="project" value="GO_Central"/>
</dbReference>
<dbReference type="AlphaFoldDB" id="A7S1C6"/>
<proteinExistence type="predicted"/>
<gene>
    <name evidence="5" type="ORF">NEMVEDRAFT_v1g236828</name>
</gene>
<keyword evidence="2" id="KW-0694">RNA-binding</keyword>
<feature type="domain" description="K Homology" evidence="4">
    <location>
        <begin position="245"/>
        <end position="315"/>
    </location>
</feature>
<keyword evidence="6" id="KW-1185">Reference proteome</keyword>
<dbReference type="STRING" id="45351.A7S1C6"/>
<organism evidence="5 6">
    <name type="scientific">Nematostella vectensis</name>
    <name type="common">Starlet sea anemone</name>
    <dbReference type="NCBI Taxonomy" id="45351"/>
    <lineage>
        <taxon>Eukaryota</taxon>
        <taxon>Metazoa</taxon>
        <taxon>Cnidaria</taxon>
        <taxon>Anthozoa</taxon>
        <taxon>Hexacorallia</taxon>
        <taxon>Actiniaria</taxon>
        <taxon>Edwardsiidae</taxon>
        <taxon>Nematostella</taxon>
    </lineage>
</organism>
<evidence type="ECO:0000256" key="1">
    <source>
        <dbReference type="ARBA" id="ARBA00022737"/>
    </source>
</evidence>
<evidence type="ECO:0000256" key="2">
    <source>
        <dbReference type="PROSITE-ProRule" id="PRU00117"/>
    </source>
</evidence>
<dbReference type="SMART" id="SM00322">
    <property type="entry name" value="KH"/>
    <property type="match status" value="3"/>
</dbReference>
<feature type="region of interest" description="Disordered" evidence="3">
    <location>
        <begin position="316"/>
        <end position="338"/>
    </location>
</feature>
<evidence type="ECO:0000313" key="5">
    <source>
        <dbReference type="EMBL" id="EDO42485.1"/>
    </source>
</evidence>
<dbReference type="GO" id="GO:0005634">
    <property type="term" value="C:nucleus"/>
    <property type="evidence" value="ECO:0000318"/>
    <property type="project" value="GO_Central"/>
</dbReference>
<sequence>MSADEEQVASRPAESRPAKGRGHSSNLVLKMIMQGKDIGSIIGKEGSTIKQFRQESNAHINISDGSTPERIVSVTGTKDAVVTAFALIGQKLEDELKSNSKSNTTPPVTLRLIVPGSQCGSIIGKGGAKIKEIREVSGASVVVAGEFLPGSSERAVTLSGTPEALETCIDLLCGVMIEFPPRGHPMPYTPHKLQQQFGFYGPPQGFGYPGPYGMPHAFPNGFMAGRGPYGGGRKGKGPPPPQPGPITSHTMTILKGAVGSIIGQKGSYITGIRQMSGASIKIGDSENGDDKREVLITGTAEAVGLAQFLINARLRQDGKSPVVTDKDKPHNAENGDAE</sequence>
<dbReference type="CDD" id="cd22438">
    <property type="entry name" value="KH-I_PCBP_rpt1"/>
    <property type="match status" value="1"/>
</dbReference>
<protein>
    <recommendedName>
        <fullName evidence="4">K Homology domain-containing protein</fullName>
    </recommendedName>
</protein>
<feature type="domain" description="K Homology" evidence="4">
    <location>
        <begin position="106"/>
        <end position="177"/>
    </location>
</feature>
<dbReference type="CDD" id="cd02396">
    <property type="entry name" value="KH-I_PCBP_rpt2"/>
    <property type="match status" value="1"/>
</dbReference>
<dbReference type="Gene3D" id="3.30.1370.10">
    <property type="entry name" value="K Homology domain, type 1"/>
    <property type="match status" value="3"/>
</dbReference>
<dbReference type="eggNOG" id="KOG2190">
    <property type="taxonomic scope" value="Eukaryota"/>
</dbReference>
<dbReference type="InterPro" id="IPR004088">
    <property type="entry name" value="KH_dom_type_1"/>
</dbReference>
<feature type="region of interest" description="Disordered" evidence="3">
    <location>
        <begin position="1"/>
        <end position="26"/>
    </location>
</feature>
<dbReference type="HOGENOM" id="CLU_022670_0_1_1"/>
<dbReference type="PANTHER" id="PTHR10288">
    <property type="entry name" value="KH DOMAIN CONTAINING RNA BINDING PROTEIN"/>
    <property type="match status" value="1"/>
</dbReference>
<keyword evidence="1" id="KW-0677">Repeat</keyword>
<evidence type="ECO:0000313" key="6">
    <source>
        <dbReference type="Proteomes" id="UP000001593"/>
    </source>
</evidence>
<dbReference type="GO" id="GO:0005737">
    <property type="term" value="C:cytoplasm"/>
    <property type="evidence" value="ECO:0000318"/>
    <property type="project" value="GO_Central"/>
</dbReference>
<reference evidence="5 6" key="1">
    <citation type="journal article" date="2007" name="Science">
        <title>Sea anemone genome reveals ancestral eumetazoan gene repertoire and genomic organization.</title>
        <authorList>
            <person name="Putnam N.H."/>
            <person name="Srivastava M."/>
            <person name="Hellsten U."/>
            <person name="Dirks B."/>
            <person name="Chapman J."/>
            <person name="Salamov A."/>
            <person name="Terry A."/>
            <person name="Shapiro H."/>
            <person name="Lindquist E."/>
            <person name="Kapitonov V.V."/>
            <person name="Jurka J."/>
            <person name="Genikhovich G."/>
            <person name="Grigoriev I.V."/>
            <person name="Lucas S.M."/>
            <person name="Steele R.E."/>
            <person name="Finnerty J.R."/>
            <person name="Technau U."/>
            <person name="Martindale M.Q."/>
            <person name="Rokhsar D.S."/>
        </authorList>
    </citation>
    <scope>NUCLEOTIDE SEQUENCE [LARGE SCALE GENOMIC DNA]</scope>
    <source>
        <strain evidence="6">CH2 X CH6</strain>
    </source>
</reference>
<dbReference type="SUPFAM" id="SSF54791">
    <property type="entry name" value="Eukaryotic type KH-domain (KH-domain type I)"/>
    <property type="match status" value="3"/>
</dbReference>
<dbReference type="KEGG" id="nve:5514309"/>
<dbReference type="PROSITE" id="PS50084">
    <property type="entry name" value="KH_TYPE_1"/>
    <property type="match status" value="3"/>
</dbReference>
<dbReference type="EMBL" id="DS469564">
    <property type="protein sequence ID" value="EDO42485.1"/>
    <property type="molecule type" value="Genomic_DNA"/>
</dbReference>
<dbReference type="GO" id="GO:0010468">
    <property type="term" value="P:regulation of gene expression"/>
    <property type="evidence" value="ECO:0000318"/>
    <property type="project" value="GO_Central"/>
</dbReference>
<dbReference type="Proteomes" id="UP000001593">
    <property type="component" value="Unassembled WGS sequence"/>
</dbReference>
<dbReference type="InterPro" id="IPR004087">
    <property type="entry name" value="KH_dom"/>
</dbReference>
<dbReference type="Pfam" id="PF00013">
    <property type="entry name" value="KH_1"/>
    <property type="match status" value="3"/>
</dbReference>
<evidence type="ECO:0000256" key="3">
    <source>
        <dbReference type="SAM" id="MobiDB-lite"/>
    </source>
</evidence>
<dbReference type="PhylomeDB" id="A7S1C6"/>
<feature type="domain" description="K Homology" evidence="4">
    <location>
        <begin position="25"/>
        <end position="93"/>
    </location>
</feature>
<dbReference type="OMA" id="TIQNPHY"/>
<dbReference type="InterPro" id="IPR036612">
    <property type="entry name" value="KH_dom_type_1_sf"/>
</dbReference>
<name>A7S1C6_NEMVE</name>
<accession>A7S1C6</accession>